<evidence type="ECO:0000313" key="3">
    <source>
        <dbReference type="Proteomes" id="UP001374584"/>
    </source>
</evidence>
<reference evidence="2 3" key="1">
    <citation type="submission" date="2024-01" db="EMBL/GenBank/DDBJ databases">
        <title>The genomes of 5 underutilized Papilionoideae crops provide insights into root nodulation and disease resistanc.</title>
        <authorList>
            <person name="Jiang F."/>
        </authorList>
    </citation>
    <scope>NUCLEOTIDE SEQUENCE [LARGE SCALE GENOMIC DNA]</scope>
    <source>
        <strain evidence="2">JINMINGXINNONG_FW02</strain>
        <tissue evidence="2">Leaves</tissue>
    </source>
</reference>
<keyword evidence="3" id="KW-1185">Reference proteome</keyword>
<feature type="signal peptide" evidence="1">
    <location>
        <begin position="1"/>
        <end position="18"/>
    </location>
</feature>
<accession>A0AAN9MLE7</accession>
<keyword evidence="1" id="KW-0732">Signal</keyword>
<dbReference type="Proteomes" id="UP001374584">
    <property type="component" value="Unassembled WGS sequence"/>
</dbReference>
<proteinExistence type="predicted"/>
<evidence type="ECO:0000313" key="2">
    <source>
        <dbReference type="EMBL" id="KAK7354954.1"/>
    </source>
</evidence>
<protein>
    <recommendedName>
        <fullName evidence="4">Secreted protein</fullName>
    </recommendedName>
</protein>
<comment type="caution">
    <text evidence="2">The sequence shown here is derived from an EMBL/GenBank/DDBJ whole genome shotgun (WGS) entry which is preliminary data.</text>
</comment>
<dbReference type="EMBL" id="JAYMYR010000006">
    <property type="protein sequence ID" value="KAK7354954.1"/>
    <property type="molecule type" value="Genomic_DNA"/>
</dbReference>
<evidence type="ECO:0008006" key="4">
    <source>
        <dbReference type="Google" id="ProtNLM"/>
    </source>
</evidence>
<gene>
    <name evidence="2" type="ORF">VNO80_14198</name>
</gene>
<sequence>MLPLLLAILFYLVQLLVTRFPHPHVSKVASSLNQNARMESGDGKREVVLLGSAHAENFLYFCRWSQFFSSNSICQMGTDCDVISNIALHTFRYQISS</sequence>
<name>A0AAN9MLE7_PHACN</name>
<dbReference type="AlphaFoldDB" id="A0AAN9MLE7"/>
<organism evidence="2 3">
    <name type="scientific">Phaseolus coccineus</name>
    <name type="common">Scarlet runner bean</name>
    <name type="synonym">Phaseolus multiflorus</name>
    <dbReference type="NCBI Taxonomy" id="3886"/>
    <lineage>
        <taxon>Eukaryota</taxon>
        <taxon>Viridiplantae</taxon>
        <taxon>Streptophyta</taxon>
        <taxon>Embryophyta</taxon>
        <taxon>Tracheophyta</taxon>
        <taxon>Spermatophyta</taxon>
        <taxon>Magnoliopsida</taxon>
        <taxon>eudicotyledons</taxon>
        <taxon>Gunneridae</taxon>
        <taxon>Pentapetalae</taxon>
        <taxon>rosids</taxon>
        <taxon>fabids</taxon>
        <taxon>Fabales</taxon>
        <taxon>Fabaceae</taxon>
        <taxon>Papilionoideae</taxon>
        <taxon>50 kb inversion clade</taxon>
        <taxon>NPAAA clade</taxon>
        <taxon>indigoferoid/millettioid clade</taxon>
        <taxon>Phaseoleae</taxon>
        <taxon>Phaseolus</taxon>
    </lineage>
</organism>
<evidence type="ECO:0000256" key="1">
    <source>
        <dbReference type="SAM" id="SignalP"/>
    </source>
</evidence>
<feature type="chain" id="PRO_5042933510" description="Secreted protein" evidence="1">
    <location>
        <begin position="19"/>
        <end position="97"/>
    </location>
</feature>